<dbReference type="SUPFAM" id="SSF103473">
    <property type="entry name" value="MFS general substrate transporter"/>
    <property type="match status" value="1"/>
</dbReference>
<evidence type="ECO:0000256" key="2">
    <source>
        <dbReference type="ARBA" id="ARBA00022448"/>
    </source>
</evidence>
<evidence type="ECO:0000256" key="5">
    <source>
        <dbReference type="ARBA" id="ARBA00023136"/>
    </source>
</evidence>
<evidence type="ECO:0000256" key="4">
    <source>
        <dbReference type="ARBA" id="ARBA00022989"/>
    </source>
</evidence>
<dbReference type="InterPro" id="IPR052524">
    <property type="entry name" value="MFS_Cyanate_Porter"/>
</dbReference>
<gene>
    <name evidence="8" type="ORF">ESZ47_06135</name>
</gene>
<feature type="transmembrane region" description="Helical" evidence="6">
    <location>
        <begin position="249"/>
        <end position="271"/>
    </location>
</feature>
<dbReference type="Proteomes" id="UP000442244">
    <property type="component" value="Unassembled WGS sequence"/>
</dbReference>
<evidence type="ECO:0000259" key="7">
    <source>
        <dbReference type="PROSITE" id="PS50850"/>
    </source>
</evidence>
<dbReference type="Gene3D" id="1.20.1250.20">
    <property type="entry name" value="MFS general substrate transporter like domains"/>
    <property type="match status" value="1"/>
</dbReference>
<dbReference type="RefSeq" id="WP_148605668.1">
    <property type="nucleotide sequence ID" value="NZ_SDGY01000001.1"/>
</dbReference>
<dbReference type="PANTHER" id="PTHR23523:SF2">
    <property type="entry name" value="2-NITROIMIDAZOLE TRANSPORTER"/>
    <property type="match status" value="1"/>
</dbReference>
<dbReference type="InterPro" id="IPR036259">
    <property type="entry name" value="MFS_trans_sf"/>
</dbReference>
<evidence type="ECO:0000256" key="3">
    <source>
        <dbReference type="ARBA" id="ARBA00022692"/>
    </source>
</evidence>
<keyword evidence="2" id="KW-0813">Transport</keyword>
<evidence type="ECO:0000313" key="9">
    <source>
        <dbReference type="Proteomes" id="UP000442244"/>
    </source>
</evidence>
<comment type="caution">
    <text evidence="8">The sequence shown here is derived from an EMBL/GenBank/DDBJ whole genome shotgun (WGS) entry which is preliminary data.</text>
</comment>
<dbReference type="Pfam" id="PF07690">
    <property type="entry name" value="MFS_1"/>
    <property type="match status" value="1"/>
</dbReference>
<keyword evidence="5 6" id="KW-0472">Membrane</keyword>
<dbReference type="InterPro" id="IPR011701">
    <property type="entry name" value="MFS"/>
</dbReference>
<feature type="transmembrane region" description="Helical" evidence="6">
    <location>
        <begin position="301"/>
        <end position="324"/>
    </location>
</feature>
<feature type="transmembrane region" description="Helical" evidence="6">
    <location>
        <begin position="130"/>
        <end position="155"/>
    </location>
</feature>
<feature type="transmembrane region" description="Helical" evidence="6">
    <location>
        <begin position="12"/>
        <end position="33"/>
    </location>
</feature>
<dbReference type="AlphaFoldDB" id="A0A6P2CTY7"/>
<keyword evidence="4 6" id="KW-1133">Transmembrane helix</keyword>
<evidence type="ECO:0000256" key="6">
    <source>
        <dbReference type="SAM" id="Phobius"/>
    </source>
</evidence>
<keyword evidence="9" id="KW-1185">Reference proteome</keyword>
<keyword evidence="3 6" id="KW-0812">Transmembrane</keyword>
<dbReference type="InterPro" id="IPR020846">
    <property type="entry name" value="MFS_dom"/>
</dbReference>
<dbReference type="EMBL" id="SDGY01000001">
    <property type="protein sequence ID" value="TYC47707.1"/>
    <property type="molecule type" value="Genomic_DNA"/>
</dbReference>
<evidence type="ECO:0000313" key="8">
    <source>
        <dbReference type="EMBL" id="TYC47707.1"/>
    </source>
</evidence>
<dbReference type="OrthoDB" id="9797740at2"/>
<feature type="transmembrane region" description="Helical" evidence="6">
    <location>
        <begin position="210"/>
        <end position="229"/>
    </location>
</feature>
<dbReference type="GO" id="GO:0022857">
    <property type="term" value="F:transmembrane transporter activity"/>
    <property type="evidence" value="ECO:0007669"/>
    <property type="project" value="InterPro"/>
</dbReference>
<feature type="transmembrane region" description="Helical" evidence="6">
    <location>
        <begin position="45"/>
        <end position="66"/>
    </location>
</feature>
<dbReference type="GO" id="GO:0005886">
    <property type="term" value="C:plasma membrane"/>
    <property type="evidence" value="ECO:0007669"/>
    <property type="project" value="UniProtKB-SubCell"/>
</dbReference>
<dbReference type="CDD" id="cd17339">
    <property type="entry name" value="MFS_NIMT_CynX_like"/>
    <property type="match status" value="1"/>
</dbReference>
<feature type="transmembrane region" description="Helical" evidence="6">
    <location>
        <begin position="78"/>
        <end position="95"/>
    </location>
</feature>
<dbReference type="PANTHER" id="PTHR23523">
    <property type="match status" value="1"/>
</dbReference>
<dbReference type="PROSITE" id="PS50850">
    <property type="entry name" value="MFS"/>
    <property type="match status" value="1"/>
</dbReference>
<evidence type="ECO:0000256" key="1">
    <source>
        <dbReference type="ARBA" id="ARBA00004651"/>
    </source>
</evidence>
<proteinExistence type="predicted"/>
<feature type="transmembrane region" description="Helical" evidence="6">
    <location>
        <begin position="101"/>
        <end position="118"/>
    </location>
</feature>
<accession>A0A6P2CTY7</accession>
<feature type="domain" description="Major facilitator superfamily (MFS) profile" evidence="7">
    <location>
        <begin position="12"/>
        <end position="394"/>
    </location>
</feature>
<feature type="transmembrane region" description="Helical" evidence="6">
    <location>
        <begin position="161"/>
        <end position="180"/>
    </location>
</feature>
<feature type="transmembrane region" description="Helical" evidence="6">
    <location>
        <begin position="345"/>
        <end position="362"/>
    </location>
</feature>
<organism evidence="8 9">
    <name type="scientific">Leuconostoc litchii</name>
    <dbReference type="NCBI Taxonomy" id="1981069"/>
    <lineage>
        <taxon>Bacteria</taxon>
        <taxon>Bacillati</taxon>
        <taxon>Bacillota</taxon>
        <taxon>Bacilli</taxon>
        <taxon>Lactobacillales</taxon>
        <taxon>Lactobacillaceae</taxon>
        <taxon>Leuconostoc</taxon>
    </lineage>
</organism>
<reference evidence="8 9" key="1">
    <citation type="submission" date="2019-01" db="EMBL/GenBank/DDBJ databases">
        <title>Leuconostoc litchii sp. nov., a novel lactic acid bacterium isolated from lychee.</title>
        <authorList>
            <person name="Wang L.-T."/>
        </authorList>
    </citation>
    <scope>NUCLEOTIDE SEQUENCE [LARGE SCALE GENOMIC DNA]</scope>
    <source>
        <strain evidence="8 9">MB7</strain>
    </source>
</reference>
<comment type="subcellular location">
    <subcellularLocation>
        <location evidence="1">Cell membrane</location>
        <topology evidence="1">Multi-pass membrane protein</topology>
    </subcellularLocation>
</comment>
<protein>
    <submittedName>
        <fullName evidence="8">MFS transporter</fullName>
    </submittedName>
</protein>
<sequence>MYNNIKSHSKFLVPGIIVVGMVLRLPFTSIPPIMGTIARDLHVPVASLGTLTTIPLLSFAVFSVFAPRVAQKLGLERAFTFMLGLLIIGSFIRILNTPFLYIGTIFVGIAIAHMNVLLPSVIRTYFPNKVGFMTSVFTFSMMLATALGAALSAPITAVTGWHVFIILVTLLLILALFVWLPNYTFTKADQTTFKVRSVPTIKPNIWRNKYAWLLLIFSGLQSMMFYVQLAWGPTMAVQTGLSSATASMFAGLNSLIGLPFALLVPTIVARLNSKQRQWGVGIFSILGTLGYVLLLHPQGTFIYWLIVNLLIGIGTSALFPYLMTTFSLKTSSAEQTAQLSGMAQSGGYLLAATGPLIFGYAYSWFHSWLPQVIVLIVLFILMTVSILVVEKQDKILY</sequence>
<feature type="transmembrane region" description="Helical" evidence="6">
    <location>
        <begin position="278"/>
        <end position="295"/>
    </location>
</feature>
<name>A0A6P2CTY7_9LACO</name>
<feature type="transmembrane region" description="Helical" evidence="6">
    <location>
        <begin position="368"/>
        <end position="389"/>
    </location>
</feature>